<gene>
    <name evidence="2" type="ORF">ACFOX3_11030</name>
</gene>
<organism evidence="2 3">
    <name type="scientific">Simiduia curdlanivorans</name>
    <dbReference type="NCBI Taxonomy" id="1492769"/>
    <lineage>
        <taxon>Bacteria</taxon>
        <taxon>Pseudomonadati</taxon>
        <taxon>Pseudomonadota</taxon>
        <taxon>Gammaproteobacteria</taxon>
        <taxon>Cellvibrionales</taxon>
        <taxon>Cellvibrionaceae</taxon>
        <taxon>Simiduia</taxon>
    </lineage>
</organism>
<keyword evidence="3" id="KW-1185">Reference proteome</keyword>
<name>A0ABV8V6R3_9GAMM</name>
<dbReference type="InterPro" id="IPR027417">
    <property type="entry name" value="P-loop_NTPase"/>
</dbReference>
<accession>A0ABV8V6R3</accession>
<comment type="caution">
    <text evidence="2">The sequence shown here is derived from an EMBL/GenBank/DDBJ whole genome shotgun (WGS) entry which is preliminary data.</text>
</comment>
<dbReference type="Gene3D" id="3.40.50.300">
    <property type="entry name" value="P-loop containing nucleotide triphosphate hydrolases"/>
    <property type="match status" value="1"/>
</dbReference>
<proteinExistence type="predicted"/>
<protein>
    <submittedName>
        <fullName evidence="2">Anticodon nuclease</fullName>
    </submittedName>
</protein>
<dbReference type="SUPFAM" id="SSF52540">
    <property type="entry name" value="P-loop containing nucleoside triphosphate hydrolases"/>
    <property type="match status" value="1"/>
</dbReference>
<evidence type="ECO:0000256" key="1">
    <source>
        <dbReference type="SAM" id="MobiDB-lite"/>
    </source>
</evidence>
<dbReference type="Proteomes" id="UP001595840">
    <property type="component" value="Unassembled WGS sequence"/>
</dbReference>
<sequence length="427" mass="49051">MSKKKGRSSKRARKMENKSPVDKQPNIGKGGTVDDQPGTLSKIAEQLKVSDKKVQLIYAFNGMGKTRLSRAFKELVTTQTTNSNDGEESELSRSKILYYNAFTEDLFYWDNDLENDAEPKLKIQPNSFTDWILKEQGQDRNIVTNFQRYANDKLTPRFNEEYKTKDKDDKEVTVKAFSEVTFSLARGDNAASPNLKISKGEESNFIWSIFQTLIDQVISILNVVEPEQRETRQFDQLEYVFIDDPVSSLDENHLIELAVTLGELIKSCQSQLKFIITTHSPLFFNVLHNELNSKACYLLERFEDGSFALAAKQGDSNKSFSYHLHLKQTLEKAITENSIQKYHFTLLRNLYEKTANFLGYDKWTDLLDTAPGDKQGYLTRIIQFSSHRTLSSEEVAEPTNPEKQMVRLLLDNLLSNYGFLQQEQKHG</sequence>
<feature type="region of interest" description="Disordered" evidence="1">
    <location>
        <begin position="1"/>
        <end position="38"/>
    </location>
</feature>
<evidence type="ECO:0000313" key="2">
    <source>
        <dbReference type="EMBL" id="MFC4362837.1"/>
    </source>
</evidence>
<dbReference type="RefSeq" id="WP_290260704.1">
    <property type="nucleotide sequence ID" value="NZ_JAUFQG010000004.1"/>
</dbReference>
<reference evidence="3" key="1">
    <citation type="journal article" date="2019" name="Int. J. Syst. Evol. Microbiol.">
        <title>The Global Catalogue of Microorganisms (GCM) 10K type strain sequencing project: providing services to taxonomists for standard genome sequencing and annotation.</title>
        <authorList>
            <consortium name="The Broad Institute Genomics Platform"/>
            <consortium name="The Broad Institute Genome Sequencing Center for Infectious Disease"/>
            <person name="Wu L."/>
            <person name="Ma J."/>
        </authorList>
    </citation>
    <scope>NUCLEOTIDE SEQUENCE [LARGE SCALE GENOMIC DNA]</scope>
    <source>
        <strain evidence="3">CECT 8570</strain>
    </source>
</reference>
<evidence type="ECO:0000313" key="3">
    <source>
        <dbReference type="Proteomes" id="UP001595840"/>
    </source>
</evidence>
<dbReference type="EMBL" id="JBHSCX010000011">
    <property type="protein sequence ID" value="MFC4362837.1"/>
    <property type="molecule type" value="Genomic_DNA"/>
</dbReference>
<feature type="compositionally biased region" description="Basic residues" evidence="1">
    <location>
        <begin position="1"/>
        <end position="13"/>
    </location>
</feature>